<comment type="similarity">
    <text evidence="1">Belongs to the peptidase U62 family.</text>
</comment>
<proteinExistence type="inferred from homology"/>
<evidence type="ECO:0000313" key="6">
    <source>
        <dbReference type="Proteomes" id="UP000199598"/>
    </source>
</evidence>
<name>A0A1I3WZX1_9HYPH</name>
<dbReference type="Proteomes" id="UP000199598">
    <property type="component" value="Unassembled WGS sequence"/>
</dbReference>
<evidence type="ECO:0000259" key="3">
    <source>
        <dbReference type="Pfam" id="PF19289"/>
    </source>
</evidence>
<dbReference type="RefSeq" id="WP_093517487.1">
    <property type="nucleotide sequence ID" value="NZ_FOSK01000002.1"/>
</dbReference>
<reference evidence="5 6" key="1">
    <citation type="submission" date="2016-10" db="EMBL/GenBank/DDBJ databases">
        <authorList>
            <person name="Varghese N."/>
            <person name="Submissions S."/>
        </authorList>
    </citation>
    <scope>NUCLEOTIDE SEQUENCE [LARGE SCALE GENOMIC DNA]</scope>
    <source>
        <strain evidence="5 6">DSM 16392</strain>
    </source>
</reference>
<dbReference type="InterPro" id="IPR045570">
    <property type="entry name" value="Metalloprtase-TldD/E_cen_dom"/>
</dbReference>
<dbReference type="InterPro" id="IPR045569">
    <property type="entry name" value="Metalloprtase-TldD/E_C"/>
</dbReference>
<dbReference type="EMBL" id="FOSK01000002">
    <property type="protein sequence ID" value="SFK12933.1"/>
    <property type="molecule type" value="Genomic_DNA"/>
</dbReference>
<dbReference type="InterPro" id="IPR036059">
    <property type="entry name" value="TldD/PmbA_sf"/>
</dbReference>
<accession>A0A1I3WZX1</accession>
<keyword evidence="6" id="KW-1185">Reference proteome</keyword>
<feature type="domain" description="Metalloprotease TldD/E N-terminal" evidence="2">
    <location>
        <begin position="29"/>
        <end position="91"/>
    </location>
</feature>
<dbReference type="Gene3D" id="3.30.2290.10">
    <property type="entry name" value="PmbA/TldD superfamily"/>
    <property type="match status" value="1"/>
</dbReference>
<feature type="domain" description="Metalloprotease TldD/E C-terminal" evidence="3">
    <location>
        <begin position="231"/>
        <end position="446"/>
    </location>
</feature>
<organism evidence="5 6">
    <name type="scientific">Pseudovibrio ascidiaceicola</name>
    <dbReference type="NCBI Taxonomy" id="285279"/>
    <lineage>
        <taxon>Bacteria</taxon>
        <taxon>Pseudomonadati</taxon>
        <taxon>Pseudomonadota</taxon>
        <taxon>Alphaproteobacteria</taxon>
        <taxon>Hyphomicrobiales</taxon>
        <taxon>Stappiaceae</taxon>
        <taxon>Pseudovibrio</taxon>
    </lineage>
</organism>
<protein>
    <recommendedName>
        <fullName evidence="7">PmbA protein</fullName>
    </recommendedName>
</protein>
<dbReference type="InterPro" id="IPR047657">
    <property type="entry name" value="PmbA"/>
</dbReference>
<dbReference type="PANTHER" id="PTHR43421">
    <property type="entry name" value="METALLOPROTEASE PMBA"/>
    <property type="match status" value="1"/>
</dbReference>
<dbReference type="Pfam" id="PF19289">
    <property type="entry name" value="PmbA_TldD_3rd"/>
    <property type="match status" value="1"/>
</dbReference>
<evidence type="ECO:0000256" key="1">
    <source>
        <dbReference type="ARBA" id="ARBA00005836"/>
    </source>
</evidence>
<evidence type="ECO:0008006" key="7">
    <source>
        <dbReference type="Google" id="ProtNLM"/>
    </source>
</evidence>
<dbReference type="PANTHER" id="PTHR43421:SF1">
    <property type="entry name" value="METALLOPROTEASE PMBA"/>
    <property type="match status" value="1"/>
</dbReference>
<gene>
    <name evidence="5" type="ORF">SAMN04488518_102289</name>
</gene>
<dbReference type="SUPFAM" id="SSF111283">
    <property type="entry name" value="Putative modulator of DNA gyrase, PmbA/TldD"/>
    <property type="match status" value="1"/>
</dbReference>
<evidence type="ECO:0000313" key="5">
    <source>
        <dbReference type="EMBL" id="SFK12933.1"/>
    </source>
</evidence>
<comment type="caution">
    <text evidence="5">The sequence shown here is derived from an EMBL/GenBank/DDBJ whole genome shotgun (WGS) entry which is preliminary data.</text>
</comment>
<evidence type="ECO:0000259" key="4">
    <source>
        <dbReference type="Pfam" id="PF19290"/>
    </source>
</evidence>
<dbReference type="InterPro" id="IPR002510">
    <property type="entry name" value="Metalloprtase-TldD/E_N"/>
</dbReference>
<dbReference type="InterPro" id="IPR035068">
    <property type="entry name" value="TldD/PmbA_N"/>
</dbReference>
<sequence>MSDAIANSKLEEQAVSLVEAAKAAGADAADAIAVTGMSLSVSVREGKVENTDRAEGNDVTLRVFVGKQVASISSNASDDPAELAARAVEMAKVTPEDPYAGLAEPERLLKDIPQLDLIDPREVNAEELTRTALEAEAAALAVEGVSKSGGAGASWGLSGIVLATSHGFVGAYQRSRSGFSMTAISGEGTGMERDYEFDSRTYWDDLMSAEEVGRIAAERTVRRLNPRQLETRKAPVVYEPRTARSLLGHFAGAINGAAIARGTSFLKDKMGQQVFGKGITISDDPFKARGGGTAPFDAEGTGAEYLNMIEDGILGHWFLDGYAARELGLISNGRARRSGSSTSPSATNLTLQAGEKTPEEILRDIGEGLLVTDLIGHGANGVTGDYSRGASGYWVENGEIAYPVSEITIAGNLKDMFLNLTPASDLDERYAVATPTVVIEGLTIAGS</sequence>
<feature type="domain" description="Metalloprotease TldD/E central" evidence="4">
    <location>
        <begin position="119"/>
        <end position="224"/>
    </location>
</feature>
<dbReference type="Pfam" id="PF19290">
    <property type="entry name" value="PmbA_TldD_2nd"/>
    <property type="match status" value="1"/>
</dbReference>
<dbReference type="Pfam" id="PF01523">
    <property type="entry name" value="PmbA_TldD_1st"/>
    <property type="match status" value="1"/>
</dbReference>
<evidence type="ECO:0000259" key="2">
    <source>
        <dbReference type="Pfam" id="PF01523"/>
    </source>
</evidence>